<dbReference type="Proteomes" id="UP000198883">
    <property type="component" value="Unassembled WGS sequence"/>
</dbReference>
<keyword evidence="1" id="KW-0812">Transmembrane</keyword>
<dbReference type="OrthoDB" id="9812349at2"/>
<reference evidence="3" key="1">
    <citation type="submission" date="2016-10" db="EMBL/GenBank/DDBJ databases">
        <authorList>
            <person name="de Groot N.N."/>
        </authorList>
    </citation>
    <scope>NUCLEOTIDE SEQUENCE [LARGE SCALE GENOMIC DNA]</scope>
    <source>
        <strain evidence="3">DSM 24204</strain>
    </source>
</reference>
<keyword evidence="5" id="KW-1185">Reference proteome</keyword>
<protein>
    <submittedName>
        <fullName evidence="2">DUF805 domain-containing protein</fullName>
    </submittedName>
    <submittedName>
        <fullName evidence="3">Uncharacterized membrane protein YhaH, DUF805 family</fullName>
    </submittedName>
</protein>
<dbReference type="RefSeq" id="WP_090922651.1">
    <property type="nucleotide sequence ID" value="NZ_CP016180.1"/>
</dbReference>
<accession>A0A1H7YSL7</accession>
<evidence type="ECO:0000313" key="3">
    <source>
        <dbReference type="EMBL" id="SEM49232.1"/>
    </source>
</evidence>
<sequence length="161" mass="18703">MLNTIINHYLHSLKNTFNYKGRATRAELCWFTVINTLIFLLLLQIALITKVPLPYAILRLYNTMVILSGMSLVIRRLHDLGKSGWWFFGVIIPFLGSFLLYLSKAIELDGYYGTDNYDERTIFLYMGIFLFITFITFILSLFLYFKGSQKSPNKWGDSPST</sequence>
<keyword evidence="1" id="KW-1133">Transmembrane helix</keyword>
<dbReference type="PANTHER" id="PTHR34980">
    <property type="entry name" value="INNER MEMBRANE PROTEIN-RELATED-RELATED"/>
    <property type="match status" value="1"/>
</dbReference>
<gene>
    <name evidence="2" type="ORF">QJT92_08610</name>
    <name evidence="3" type="ORF">SAMN05444853_12037</name>
</gene>
<evidence type="ECO:0000256" key="1">
    <source>
        <dbReference type="SAM" id="Phobius"/>
    </source>
</evidence>
<feature type="transmembrane region" description="Helical" evidence="1">
    <location>
        <begin position="28"/>
        <end position="47"/>
    </location>
</feature>
<feature type="transmembrane region" description="Helical" evidence="1">
    <location>
        <begin position="53"/>
        <end position="73"/>
    </location>
</feature>
<organism evidence="3 4">
    <name type="scientific">Phocoenobacter skyensis</name>
    <dbReference type="NCBI Taxonomy" id="97481"/>
    <lineage>
        <taxon>Bacteria</taxon>
        <taxon>Pseudomonadati</taxon>
        <taxon>Pseudomonadota</taxon>
        <taxon>Gammaproteobacteria</taxon>
        <taxon>Pasteurellales</taxon>
        <taxon>Pasteurellaceae</taxon>
        <taxon>Phocoenobacter</taxon>
    </lineage>
</organism>
<feature type="transmembrane region" description="Helical" evidence="1">
    <location>
        <begin position="85"/>
        <end position="102"/>
    </location>
</feature>
<reference evidence="4" key="2">
    <citation type="submission" date="2016-10" db="EMBL/GenBank/DDBJ databases">
        <authorList>
            <person name="Varghese N."/>
            <person name="Submissions S."/>
        </authorList>
    </citation>
    <scope>NUCLEOTIDE SEQUENCE [LARGE SCALE GENOMIC DNA]</scope>
    <source>
        <strain evidence="4">DSM 24204</strain>
    </source>
</reference>
<keyword evidence="1" id="KW-0472">Membrane</keyword>
<evidence type="ECO:0000313" key="2">
    <source>
        <dbReference type="EMBL" id="MDP8085977.1"/>
    </source>
</evidence>
<dbReference type="InterPro" id="IPR008523">
    <property type="entry name" value="DUF805"/>
</dbReference>
<dbReference type="AlphaFoldDB" id="A0A1H7YSL7"/>
<dbReference type="Proteomes" id="UP001224812">
    <property type="component" value="Unassembled WGS sequence"/>
</dbReference>
<name>A0A1H7YSL7_9PAST</name>
<dbReference type="GeneID" id="83544342"/>
<proteinExistence type="predicted"/>
<dbReference type="GO" id="GO:0005886">
    <property type="term" value="C:plasma membrane"/>
    <property type="evidence" value="ECO:0007669"/>
    <property type="project" value="TreeGrafter"/>
</dbReference>
<evidence type="ECO:0000313" key="5">
    <source>
        <dbReference type="Proteomes" id="UP001224812"/>
    </source>
</evidence>
<feature type="transmembrane region" description="Helical" evidence="1">
    <location>
        <begin position="122"/>
        <end position="145"/>
    </location>
</feature>
<reference evidence="2 5" key="3">
    <citation type="journal article" date="2023" name="Front. Microbiol.">
        <title>Phylogeography and host specificity of Pasteurellaceae pathogenic to sea-farmed fish in the north-east Atlantic.</title>
        <authorList>
            <person name="Gulla S."/>
            <person name="Colquhoun D.J."/>
            <person name="Olsen A.B."/>
            <person name="Spilsberg B."/>
            <person name="Lagesen K."/>
            <person name="Aakesson C.P."/>
            <person name="Strom S."/>
            <person name="Manji F."/>
            <person name="Birkbeck T.H."/>
            <person name="Nilsen H.K."/>
        </authorList>
    </citation>
    <scope>NUCLEOTIDE SEQUENCE [LARGE SCALE GENOMIC DNA]</scope>
    <source>
        <strain evidence="2 5">VIO11850</strain>
    </source>
</reference>
<dbReference type="PANTHER" id="PTHR34980:SF2">
    <property type="entry name" value="INNER MEMBRANE PROTEIN YHAH-RELATED"/>
    <property type="match status" value="1"/>
</dbReference>
<dbReference type="Pfam" id="PF05656">
    <property type="entry name" value="DUF805"/>
    <property type="match status" value="1"/>
</dbReference>
<dbReference type="EMBL" id="FOBN01000020">
    <property type="protein sequence ID" value="SEM49232.1"/>
    <property type="molecule type" value="Genomic_DNA"/>
</dbReference>
<dbReference type="EMBL" id="JASAVS010000020">
    <property type="protein sequence ID" value="MDP8085977.1"/>
    <property type="molecule type" value="Genomic_DNA"/>
</dbReference>
<evidence type="ECO:0000313" key="4">
    <source>
        <dbReference type="Proteomes" id="UP000198883"/>
    </source>
</evidence>
<dbReference type="STRING" id="97481.SAMN05444853_12037"/>